<comment type="similarity">
    <text evidence="3">Belongs to the bacterial ribosomal protein bL31 family. Type B subfamily.</text>
</comment>
<reference evidence="4" key="1">
    <citation type="submission" date="2023-04" db="EMBL/GenBank/DDBJ databases">
        <title>Comparative genomic analysis of Cohnella hashimotonis sp. nov., isolated from the International Space Station.</title>
        <authorList>
            <person name="Venkateswaran K."/>
            <person name="Simpson A."/>
        </authorList>
    </citation>
    <scope>NUCLEOTIDE SEQUENCE</scope>
    <source>
        <strain evidence="4">F6_2S_P_1</strain>
    </source>
</reference>
<evidence type="ECO:0000256" key="2">
    <source>
        <dbReference type="ARBA" id="ARBA00023274"/>
    </source>
</evidence>
<dbReference type="InterPro" id="IPR002150">
    <property type="entry name" value="Ribosomal_bL31"/>
</dbReference>
<dbReference type="RefSeq" id="WP_282910680.1">
    <property type="nucleotide sequence ID" value="NZ_JAGRPV010000001.1"/>
</dbReference>
<evidence type="ECO:0000256" key="1">
    <source>
        <dbReference type="ARBA" id="ARBA00022980"/>
    </source>
</evidence>
<sequence length="83" mass="9405">MKKGIHPKFQQVIFYDAGAGYKFLSGSTRSSNETMVWEDGETYPVIRVDTSSASHPFYTGKQKLAETGGRIDKFNQRLSQVRK</sequence>
<gene>
    <name evidence="3" type="primary">rpmE2</name>
    <name evidence="4" type="ORF">KB449_23510</name>
</gene>
<keyword evidence="5" id="KW-1185">Reference proteome</keyword>
<dbReference type="SUPFAM" id="SSF143800">
    <property type="entry name" value="L28p-like"/>
    <property type="match status" value="1"/>
</dbReference>
<accession>A0ABT6TMK3</accession>
<keyword evidence="2 3" id="KW-0687">Ribonucleoprotein</keyword>
<evidence type="ECO:0000313" key="5">
    <source>
        <dbReference type="Proteomes" id="UP001161691"/>
    </source>
</evidence>
<dbReference type="NCBIfam" id="NF002462">
    <property type="entry name" value="PRK01678.1"/>
    <property type="match status" value="1"/>
</dbReference>
<dbReference type="GO" id="GO:0005840">
    <property type="term" value="C:ribosome"/>
    <property type="evidence" value="ECO:0007669"/>
    <property type="project" value="UniProtKB-KW"/>
</dbReference>
<name>A0ABT6TMK3_9BACL</name>
<dbReference type="PANTHER" id="PTHR33280:SF1">
    <property type="entry name" value="LARGE RIBOSOMAL SUBUNIT PROTEIN BL31C"/>
    <property type="match status" value="1"/>
</dbReference>
<dbReference type="EMBL" id="JAGRPV010000001">
    <property type="protein sequence ID" value="MDI4647939.1"/>
    <property type="molecule type" value="Genomic_DNA"/>
</dbReference>
<dbReference type="Proteomes" id="UP001161691">
    <property type="component" value="Unassembled WGS sequence"/>
</dbReference>
<evidence type="ECO:0000256" key="3">
    <source>
        <dbReference type="HAMAP-Rule" id="MF_00502"/>
    </source>
</evidence>
<dbReference type="InterPro" id="IPR042105">
    <property type="entry name" value="Ribosomal_bL31_sf"/>
</dbReference>
<comment type="subunit">
    <text evidence="3">Part of the 50S ribosomal subunit.</text>
</comment>
<protein>
    <recommendedName>
        <fullName evidence="3">Large ribosomal subunit protein bL31B</fullName>
    </recommendedName>
</protein>
<dbReference type="NCBIfam" id="TIGR00105">
    <property type="entry name" value="L31"/>
    <property type="match status" value="1"/>
</dbReference>
<dbReference type="Gene3D" id="4.10.830.30">
    <property type="entry name" value="Ribosomal protein L31"/>
    <property type="match status" value="1"/>
</dbReference>
<proteinExistence type="inferred from homology"/>
<dbReference type="InterPro" id="IPR034704">
    <property type="entry name" value="Ribosomal_bL28/bL31-like_sf"/>
</dbReference>
<dbReference type="InterPro" id="IPR027493">
    <property type="entry name" value="Ribosomal_bL31_B"/>
</dbReference>
<dbReference type="Pfam" id="PF01197">
    <property type="entry name" value="Ribosomal_L31"/>
    <property type="match status" value="1"/>
</dbReference>
<organism evidence="4 5">
    <name type="scientific">Cohnella hashimotonis</name>
    <dbReference type="NCBI Taxonomy" id="2826895"/>
    <lineage>
        <taxon>Bacteria</taxon>
        <taxon>Bacillati</taxon>
        <taxon>Bacillota</taxon>
        <taxon>Bacilli</taxon>
        <taxon>Bacillales</taxon>
        <taxon>Paenibacillaceae</taxon>
        <taxon>Cohnella</taxon>
    </lineage>
</organism>
<dbReference type="HAMAP" id="MF_00502">
    <property type="entry name" value="Ribosomal_bL31_2"/>
    <property type="match status" value="1"/>
</dbReference>
<dbReference type="PANTHER" id="PTHR33280">
    <property type="entry name" value="50S RIBOSOMAL PROTEIN L31, CHLOROPLASTIC"/>
    <property type="match status" value="1"/>
</dbReference>
<comment type="caution">
    <text evidence="4">The sequence shown here is derived from an EMBL/GenBank/DDBJ whole genome shotgun (WGS) entry which is preliminary data.</text>
</comment>
<dbReference type="PRINTS" id="PR01249">
    <property type="entry name" value="RIBOSOMALL31"/>
</dbReference>
<evidence type="ECO:0000313" key="4">
    <source>
        <dbReference type="EMBL" id="MDI4647939.1"/>
    </source>
</evidence>
<keyword evidence="1 3" id="KW-0689">Ribosomal protein</keyword>
<dbReference type="PROSITE" id="PS01143">
    <property type="entry name" value="RIBOSOMAL_L31"/>
    <property type="match status" value="1"/>
</dbReference>